<evidence type="ECO:0000313" key="2">
    <source>
        <dbReference type="EMBL" id="CEK89986.1"/>
    </source>
</evidence>
<evidence type="ECO:0008006" key="6">
    <source>
        <dbReference type="Google" id="ProtNLM"/>
    </source>
</evidence>
<dbReference type="GO" id="GO:0005509">
    <property type="term" value="F:calcium ion binding"/>
    <property type="evidence" value="ECO:0007669"/>
    <property type="project" value="InterPro"/>
</dbReference>
<dbReference type="PANTHER" id="PTHR10697:SF13">
    <property type="entry name" value="RICIN B LECTIN DOMAIN-CONTAINING PROTEIN"/>
    <property type="match status" value="1"/>
</dbReference>
<dbReference type="Pfam" id="PF00811">
    <property type="entry name" value="Ependymin"/>
    <property type="match status" value="1"/>
</dbReference>
<accession>A0A0B7B9J2</accession>
<gene>
    <name evidence="5" type="primary">ORF174008</name>
    <name evidence="2" type="synonym">ORF173993</name>
    <name evidence="3" type="synonym">ORF173998</name>
    <name evidence="4" type="synonym">ORF174003</name>
</gene>
<dbReference type="EMBL" id="HACG01043121">
    <property type="protein sequence ID" value="CEK89986.1"/>
    <property type="molecule type" value="Transcribed_RNA"/>
</dbReference>
<feature type="signal peptide" evidence="1">
    <location>
        <begin position="1"/>
        <end position="19"/>
    </location>
</feature>
<dbReference type="EMBL" id="HACG01043124">
    <property type="protein sequence ID" value="CEK89989.1"/>
    <property type="molecule type" value="Transcribed_RNA"/>
</dbReference>
<dbReference type="InterPro" id="IPR001299">
    <property type="entry name" value="Ependymin"/>
</dbReference>
<evidence type="ECO:0000313" key="5">
    <source>
        <dbReference type="EMBL" id="CEK89989.1"/>
    </source>
</evidence>
<protein>
    <recommendedName>
        <fullName evidence="6">Mammalian ependymin-related protein 1</fullName>
    </recommendedName>
</protein>
<dbReference type="GO" id="GO:0005576">
    <property type="term" value="C:extracellular region"/>
    <property type="evidence" value="ECO:0007669"/>
    <property type="project" value="InterPro"/>
</dbReference>
<dbReference type="AlphaFoldDB" id="A0A0B7B9J2"/>
<evidence type="ECO:0000313" key="3">
    <source>
        <dbReference type="EMBL" id="CEK89987.1"/>
    </source>
</evidence>
<dbReference type="GO" id="GO:0007160">
    <property type="term" value="P:cell-matrix adhesion"/>
    <property type="evidence" value="ECO:0007669"/>
    <property type="project" value="InterPro"/>
</dbReference>
<sequence length="220" mass="24549">MGITSIVLLICSMVALSSACCTPDQWEGVESSLGGYARIFHHGLIQEYIDVAYDAVNNRTAAVLDYRNGKFSNKYRIVTRYDNDASTGKLYVLDIKKEKCWTKTLNRPFRKACIPAEAKALGTYSVGLVGGLNATAYEVRYKQIVAYVSVQDLGNDVCVPVGEAIYGKLKKVDFIQNVGFINITPGIRNETVFDVPKQCQEDDDYNLAEEFSREHYIMAV</sequence>
<keyword evidence="1" id="KW-0732">Signal</keyword>
<evidence type="ECO:0000256" key="1">
    <source>
        <dbReference type="SAM" id="SignalP"/>
    </source>
</evidence>
<dbReference type="EMBL" id="HACG01043122">
    <property type="protein sequence ID" value="CEK89987.1"/>
    <property type="molecule type" value="Transcribed_RNA"/>
</dbReference>
<proteinExistence type="predicted"/>
<name>A0A0B7B9J2_9EUPU</name>
<dbReference type="EMBL" id="HACG01043123">
    <property type="protein sequence ID" value="CEK89988.1"/>
    <property type="molecule type" value="Transcribed_RNA"/>
</dbReference>
<dbReference type="PANTHER" id="PTHR10697">
    <property type="entry name" value="MAMMALIAN EPENDYMIN-RELATED PROTEIN 1"/>
    <property type="match status" value="1"/>
</dbReference>
<feature type="chain" id="PRO_5007391526" description="Mammalian ependymin-related protein 1" evidence="1">
    <location>
        <begin position="20"/>
        <end position="220"/>
    </location>
</feature>
<dbReference type="GO" id="GO:0005764">
    <property type="term" value="C:lysosome"/>
    <property type="evidence" value="ECO:0007669"/>
    <property type="project" value="TreeGrafter"/>
</dbReference>
<organism evidence="5">
    <name type="scientific">Arion vulgaris</name>
    <dbReference type="NCBI Taxonomy" id="1028688"/>
    <lineage>
        <taxon>Eukaryota</taxon>
        <taxon>Metazoa</taxon>
        <taxon>Spiralia</taxon>
        <taxon>Lophotrochozoa</taxon>
        <taxon>Mollusca</taxon>
        <taxon>Gastropoda</taxon>
        <taxon>Heterobranchia</taxon>
        <taxon>Euthyneura</taxon>
        <taxon>Panpulmonata</taxon>
        <taxon>Eupulmonata</taxon>
        <taxon>Stylommatophora</taxon>
        <taxon>Helicina</taxon>
        <taxon>Arionoidea</taxon>
        <taxon>Arionidae</taxon>
        <taxon>Arion</taxon>
    </lineage>
</organism>
<reference evidence="5" key="1">
    <citation type="submission" date="2014-12" db="EMBL/GenBank/DDBJ databases">
        <title>Insight into the proteome of Arion vulgaris.</title>
        <authorList>
            <person name="Aradska J."/>
            <person name="Bulat T."/>
            <person name="Smidak R."/>
            <person name="Sarate P."/>
            <person name="Gangsoo J."/>
            <person name="Sialana F."/>
            <person name="Bilban M."/>
            <person name="Lubec G."/>
        </authorList>
    </citation>
    <scope>NUCLEOTIDE SEQUENCE</scope>
    <source>
        <tissue evidence="5">Skin</tissue>
    </source>
</reference>
<evidence type="ECO:0000313" key="4">
    <source>
        <dbReference type="EMBL" id="CEK89988.1"/>
    </source>
</evidence>